<name>A0ABX0WPT1_9BURK</name>
<dbReference type="EMBL" id="JAATIZ010000001">
    <property type="protein sequence ID" value="NJB64296.1"/>
    <property type="molecule type" value="Genomic_DNA"/>
</dbReference>
<keyword evidence="3" id="KW-1185">Reference proteome</keyword>
<reference evidence="2 3" key="1">
    <citation type="submission" date="2020-03" db="EMBL/GenBank/DDBJ databases">
        <title>Genomic Encyclopedia of Type Strains, Phase IV (KMG-IV): sequencing the most valuable type-strain genomes for metagenomic binning, comparative biology and taxonomic classification.</title>
        <authorList>
            <person name="Goeker M."/>
        </authorList>
    </citation>
    <scope>NUCLEOTIDE SEQUENCE [LARGE SCALE GENOMIC DNA]</scope>
    <source>
        <strain evidence="2 3">DSM 26613</strain>
    </source>
</reference>
<gene>
    <name evidence="2" type="ORF">GGR41_000517</name>
</gene>
<sequence>MNSKSILDLGVASLSITHRTYSLLCTENICSVGDLVRFSESQLLRSVGFGRKSLNEVKEALSKLGLRLGMEGPIEKREKSIAADHPDKTLLDEFAIAALPAAMKICQTLEDPDEEYGEFIDRVAETAYELAGAMLKERAKAR</sequence>
<dbReference type="Gene3D" id="1.10.150.20">
    <property type="entry name" value="5' to 3' exonuclease, C-terminal subdomain"/>
    <property type="match status" value="1"/>
</dbReference>
<comment type="caution">
    <text evidence="2">The sequence shown here is derived from an EMBL/GenBank/DDBJ whole genome shotgun (WGS) entry which is preliminary data.</text>
</comment>
<dbReference type="RefSeq" id="WP_167660502.1">
    <property type="nucleotide sequence ID" value="NZ_BMCQ01000004.1"/>
</dbReference>
<evidence type="ECO:0000313" key="3">
    <source>
        <dbReference type="Proteomes" id="UP000783934"/>
    </source>
</evidence>
<accession>A0ABX0WPT1</accession>
<proteinExistence type="predicted"/>
<feature type="domain" description="RNA polymerase alpha subunit C-terminal" evidence="1">
    <location>
        <begin position="4"/>
        <end position="62"/>
    </location>
</feature>
<evidence type="ECO:0000259" key="1">
    <source>
        <dbReference type="Pfam" id="PF03118"/>
    </source>
</evidence>
<organism evidence="2 3">
    <name type="scientific">Paenalcaligenes hominis</name>
    <dbReference type="NCBI Taxonomy" id="643674"/>
    <lineage>
        <taxon>Bacteria</taxon>
        <taxon>Pseudomonadati</taxon>
        <taxon>Pseudomonadota</taxon>
        <taxon>Betaproteobacteria</taxon>
        <taxon>Burkholderiales</taxon>
        <taxon>Alcaligenaceae</taxon>
        <taxon>Paenalcaligenes</taxon>
    </lineage>
</organism>
<dbReference type="SUPFAM" id="SSF47789">
    <property type="entry name" value="C-terminal domain of RNA polymerase alpha subunit"/>
    <property type="match status" value="1"/>
</dbReference>
<protein>
    <recommendedName>
        <fullName evidence="1">RNA polymerase alpha subunit C-terminal domain-containing protein</fullName>
    </recommendedName>
</protein>
<dbReference type="Proteomes" id="UP000783934">
    <property type="component" value="Unassembled WGS sequence"/>
</dbReference>
<evidence type="ECO:0000313" key="2">
    <source>
        <dbReference type="EMBL" id="NJB64296.1"/>
    </source>
</evidence>
<dbReference type="InterPro" id="IPR011260">
    <property type="entry name" value="RNAP_asu_C"/>
</dbReference>
<dbReference type="Pfam" id="PF03118">
    <property type="entry name" value="RNA_pol_A_CTD"/>
    <property type="match status" value="1"/>
</dbReference>